<dbReference type="Pfam" id="PF07690">
    <property type="entry name" value="MFS_1"/>
    <property type="match status" value="1"/>
</dbReference>
<evidence type="ECO:0000256" key="7">
    <source>
        <dbReference type="ARBA" id="ARBA00023251"/>
    </source>
</evidence>
<feature type="transmembrane region" description="Helical" evidence="9">
    <location>
        <begin position="232"/>
        <end position="249"/>
    </location>
</feature>
<evidence type="ECO:0000313" key="12">
    <source>
        <dbReference type="Proteomes" id="UP001165143"/>
    </source>
</evidence>
<evidence type="ECO:0000256" key="5">
    <source>
        <dbReference type="ARBA" id="ARBA00022989"/>
    </source>
</evidence>
<evidence type="ECO:0000256" key="4">
    <source>
        <dbReference type="ARBA" id="ARBA00022692"/>
    </source>
</evidence>
<dbReference type="PROSITE" id="PS50850">
    <property type="entry name" value="MFS"/>
    <property type="match status" value="1"/>
</dbReference>
<dbReference type="SUPFAM" id="SSF103473">
    <property type="entry name" value="MFS general substrate transporter"/>
    <property type="match status" value="1"/>
</dbReference>
<feature type="transmembrane region" description="Helical" evidence="9">
    <location>
        <begin position="202"/>
        <end position="220"/>
    </location>
</feature>
<dbReference type="GO" id="GO:0005886">
    <property type="term" value="C:plasma membrane"/>
    <property type="evidence" value="ECO:0007669"/>
    <property type="project" value="UniProtKB-SubCell"/>
</dbReference>
<feature type="transmembrane region" description="Helical" evidence="9">
    <location>
        <begin position="107"/>
        <end position="128"/>
    </location>
</feature>
<feature type="transmembrane region" description="Helical" evidence="9">
    <location>
        <begin position="336"/>
        <end position="354"/>
    </location>
</feature>
<dbReference type="Proteomes" id="UP001165143">
    <property type="component" value="Unassembled WGS sequence"/>
</dbReference>
<feature type="transmembrane region" description="Helical" evidence="9">
    <location>
        <begin position="140"/>
        <end position="160"/>
    </location>
</feature>
<comment type="subcellular location">
    <subcellularLocation>
        <location evidence="1">Cell membrane</location>
        <topology evidence="1">Multi-pass membrane protein</topology>
    </subcellularLocation>
</comment>
<feature type="compositionally biased region" description="Low complexity" evidence="8">
    <location>
        <begin position="504"/>
        <end position="514"/>
    </location>
</feature>
<protein>
    <submittedName>
        <fullName evidence="11">MFS transporter</fullName>
    </submittedName>
</protein>
<keyword evidence="2" id="KW-0813">Transport</keyword>
<feature type="transmembrane region" description="Helical" evidence="9">
    <location>
        <begin position="407"/>
        <end position="426"/>
    </location>
</feature>
<dbReference type="PROSITE" id="PS00216">
    <property type="entry name" value="SUGAR_TRANSPORT_1"/>
    <property type="match status" value="1"/>
</dbReference>
<reference evidence="11" key="1">
    <citation type="submission" date="2023-02" db="EMBL/GenBank/DDBJ databases">
        <title>Kitasatospora phosalacinea NBRC 14362.</title>
        <authorList>
            <person name="Ichikawa N."/>
            <person name="Sato H."/>
            <person name="Tonouchi N."/>
        </authorList>
    </citation>
    <scope>NUCLEOTIDE SEQUENCE</scope>
    <source>
        <strain evidence="11">NBRC 14362</strain>
    </source>
</reference>
<sequence>MSSTPVAVRSGHRWAGLGVLVLAVTLVAVDATVLSLAIPSITETLRPSGTQLLWIGDVYSFVLAGLLVSMGALSDRLGRKRVLLAGSVAFGAASLLAAYAPGPGWLVLARALLGVAGATIMPSTLSLIRTLFPDPKERATAIGVWGAGAAAGAALGPLVGGVLLEHFWWGSVFLLNLPVMVLLLVLGAWLLPESRDPRPGRWDVPSVLLSMAGVIGVVYGVKEFAVHGPERWTTPLVFALGAAALAVFVRRQLRLEAPLLDVRLFRDARFTAAVVSSLICLIGLSGVIFFMSQYLQLVRGYSPLHAGFAEMPAFVGSVAGGLLTARLVRRAGARRVLTVGLFVMGLGIGVLGFVRVDSAYLLLGSSFLALGTAEGVVYTLSSDLVLGAAPAAKAGAASAVSETAYELGAALGIALVGSIVTALYAGSLSVPAGVDPALAEQAAQSLGGARESAAALPAGPAGELLASANDAFVHSVTVAAWASAALLLAAAALAHRLLRHRPSPAAAAAGTPTAQHTETPVETPAGTPAEQHTEAPAETPSEAHAREHAHR</sequence>
<gene>
    <name evidence="11" type="ORF">Kpho01_02930</name>
</gene>
<dbReference type="PANTHER" id="PTHR42718">
    <property type="entry name" value="MAJOR FACILITATOR SUPERFAMILY MULTIDRUG TRANSPORTER MFSC"/>
    <property type="match status" value="1"/>
</dbReference>
<evidence type="ECO:0000259" key="10">
    <source>
        <dbReference type="PROSITE" id="PS50850"/>
    </source>
</evidence>
<feature type="transmembrane region" description="Helical" evidence="9">
    <location>
        <begin position="304"/>
        <end position="324"/>
    </location>
</feature>
<dbReference type="InterPro" id="IPR005829">
    <property type="entry name" value="Sugar_transporter_CS"/>
</dbReference>
<feature type="transmembrane region" description="Helical" evidence="9">
    <location>
        <begin position="82"/>
        <end position="101"/>
    </location>
</feature>
<evidence type="ECO:0000313" key="11">
    <source>
        <dbReference type="EMBL" id="GLW52282.1"/>
    </source>
</evidence>
<proteinExistence type="predicted"/>
<keyword evidence="4 9" id="KW-0812">Transmembrane</keyword>
<feature type="region of interest" description="Disordered" evidence="8">
    <location>
        <begin position="504"/>
        <end position="551"/>
    </location>
</feature>
<keyword evidence="6 9" id="KW-0472">Membrane</keyword>
<dbReference type="EMBL" id="BSRX01000001">
    <property type="protein sequence ID" value="GLW52282.1"/>
    <property type="molecule type" value="Genomic_DNA"/>
</dbReference>
<feature type="transmembrane region" description="Helical" evidence="9">
    <location>
        <begin position="270"/>
        <end position="292"/>
    </location>
</feature>
<dbReference type="RefSeq" id="WP_234337504.1">
    <property type="nucleotide sequence ID" value="NZ_BSRX01000001.1"/>
</dbReference>
<evidence type="ECO:0000256" key="2">
    <source>
        <dbReference type="ARBA" id="ARBA00022448"/>
    </source>
</evidence>
<dbReference type="GO" id="GO:0022857">
    <property type="term" value="F:transmembrane transporter activity"/>
    <property type="evidence" value="ECO:0007669"/>
    <property type="project" value="InterPro"/>
</dbReference>
<keyword evidence="7" id="KW-0046">Antibiotic resistance</keyword>
<dbReference type="GO" id="GO:0046677">
    <property type="term" value="P:response to antibiotic"/>
    <property type="evidence" value="ECO:0007669"/>
    <property type="project" value="UniProtKB-KW"/>
</dbReference>
<evidence type="ECO:0000256" key="8">
    <source>
        <dbReference type="SAM" id="MobiDB-lite"/>
    </source>
</evidence>
<dbReference type="InterPro" id="IPR036259">
    <property type="entry name" value="MFS_trans_sf"/>
</dbReference>
<evidence type="ECO:0000256" key="1">
    <source>
        <dbReference type="ARBA" id="ARBA00004651"/>
    </source>
</evidence>
<dbReference type="Gene3D" id="1.20.1250.20">
    <property type="entry name" value="MFS general substrate transporter like domains"/>
    <property type="match status" value="1"/>
</dbReference>
<dbReference type="CDD" id="cd17321">
    <property type="entry name" value="MFS_MMR_MDR_like"/>
    <property type="match status" value="1"/>
</dbReference>
<feature type="transmembrane region" description="Helical" evidence="9">
    <location>
        <begin position="472"/>
        <end position="494"/>
    </location>
</feature>
<keyword evidence="3" id="KW-1003">Cell membrane</keyword>
<comment type="caution">
    <text evidence="11">The sequence shown here is derived from an EMBL/GenBank/DDBJ whole genome shotgun (WGS) entry which is preliminary data.</text>
</comment>
<dbReference type="InterPro" id="IPR020846">
    <property type="entry name" value="MFS_dom"/>
</dbReference>
<dbReference type="AlphaFoldDB" id="A0A9W6PC61"/>
<keyword evidence="5 9" id="KW-1133">Transmembrane helix</keyword>
<dbReference type="InterPro" id="IPR011701">
    <property type="entry name" value="MFS"/>
</dbReference>
<evidence type="ECO:0000256" key="6">
    <source>
        <dbReference type="ARBA" id="ARBA00023136"/>
    </source>
</evidence>
<organism evidence="11 12">
    <name type="scientific">Kitasatospora phosalacinea</name>
    <dbReference type="NCBI Taxonomy" id="2065"/>
    <lineage>
        <taxon>Bacteria</taxon>
        <taxon>Bacillati</taxon>
        <taxon>Actinomycetota</taxon>
        <taxon>Actinomycetes</taxon>
        <taxon>Kitasatosporales</taxon>
        <taxon>Streptomycetaceae</taxon>
        <taxon>Kitasatospora</taxon>
    </lineage>
</organism>
<evidence type="ECO:0000256" key="3">
    <source>
        <dbReference type="ARBA" id="ARBA00022475"/>
    </source>
</evidence>
<dbReference type="PANTHER" id="PTHR42718:SF47">
    <property type="entry name" value="METHYL VIOLOGEN RESISTANCE PROTEIN SMVA"/>
    <property type="match status" value="1"/>
</dbReference>
<feature type="compositionally biased region" description="Basic and acidic residues" evidence="8">
    <location>
        <begin position="531"/>
        <end position="551"/>
    </location>
</feature>
<evidence type="ECO:0000256" key="9">
    <source>
        <dbReference type="SAM" id="Phobius"/>
    </source>
</evidence>
<accession>A0A9W6PC61</accession>
<feature type="transmembrane region" description="Helical" evidence="9">
    <location>
        <begin position="360"/>
        <end position="386"/>
    </location>
</feature>
<dbReference type="Gene3D" id="1.20.1720.10">
    <property type="entry name" value="Multidrug resistance protein D"/>
    <property type="match status" value="1"/>
</dbReference>
<feature type="domain" description="Major facilitator superfamily (MFS) profile" evidence="10">
    <location>
        <begin position="16"/>
        <end position="502"/>
    </location>
</feature>
<name>A0A9W6PC61_9ACTN</name>
<feature type="transmembrane region" description="Helical" evidence="9">
    <location>
        <begin position="51"/>
        <end position="70"/>
    </location>
</feature>
<feature type="transmembrane region" description="Helical" evidence="9">
    <location>
        <begin position="166"/>
        <end position="190"/>
    </location>
</feature>